<keyword evidence="3" id="KW-1185">Reference proteome</keyword>
<dbReference type="PANTHER" id="PTHR36503">
    <property type="entry name" value="BLR2520 PROTEIN"/>
    <property type="match status" value="1"/>
</dbReference>
<organism evidence="2 3">
    <name type="scientific">Pacificibacter marinus</name>
    <dbReference type="NCBI Taxonomy" id="658057"/>
    <lineage>
        <taxon>Bacteria</taxon>
        <taxon>Pseudomonadati</taxon>
        <taxon>Pseudomonadota</taxon>
        <taxon>Alphaproteobacteria</taxon>
        <taxon>Rhodobacterales</taxon>
        <taxon>Roseobacteraceae</taxon>
        <taxon>Pacificibacter</taxon>
    </lineage>
</organism>
<evidence type="ECO:0000313" key="2">
    <source>
        <dbReference type="EMBL" id="SLN44251.1"/>
    </source>
</evidence>
<dbReference type="EMBL" id="FWFW01000006">
    <property type="protein sequence ID" value="SLN44251.1"/>
    <property type="molecule type" value="Genomic_DNA"/>
</dbReference>
<feature type="domain" description="VOC" evidence="1">
    <location>
        <begin position="5"/>
        <end position="128"/>
    </location>
</feature>
<reference evidence="2 3" key="1">
    <citation type="submission" date="2017-03" db="EMBL/GenBank/DDBJ databases">
        <authorList>
            <person name="Afonso C.L."/>
            <person name="Miller P.J."/>
            <person name="Scott M.A."/>
            <person name="Spackman E."/>
            <person name="Goraichik I."/>
            <person name="Dimitrov K.M."/>
            <person name="Suarez D.L."/>
            <person name="Swayne D.E."/>
        </authorList>
    </citation>
    <scope>NUCLEOTIDE SEQUENCE [LARGE SCALE GENOMIC DNA]</scope>
    <source>
        <strain evidence="2 3">CECT 7971</strain>
    </source>
</reference>
<gene>
    <name evidence="2" type="ORF">PAM7971_02128</name>
</gene>
<dbReference type="PROSITE" id="PS51819">
    <property type="entry name" value="VOC"/>
    <property type="match status" value="1"/>
</dbReference>
<accession>A0A1Y5SQD6</accession>
<dbReference type="Pfam" id="PF00903">
    <property type="entry name" value="Glyoxalase"/>
    <property type="match status" value="1"/>
</dbReference>
<sequence>MPKPILDAVAVSAHDMSRAKMFYTLLGFEFDGGFESEDHVEPVRRAGEPRLMIDRATLMEKLIGEMPRAPNHSVFAMLCDSPAEVDAYTAKIKAAGFAVLTEPWDAFWGQRYATVADADGYRIDLFAPLAG</sequence>
<evidence type="ECO:0000313" key="3">
    <source>
        <dbReference type="Proteomes" id="UP000193307"/>
    </source>
</evidence>
<dbReference type="SUPFAM" id="SSF54593">
    <property type="entry name" value="Glyoxalase/Bleomycin resistance protein/Dihydroxybiphenyl dioxygenase"/>
    <property type="match status" value="1"/>
</dbReference>
<proteinExistence type="predicted"/>
<protein>
    <submittedName>
        <fullName evidence="2">Glyoxalase-like domain protein</fullName>
    </submittedName>
</protein>
<dbReference type="InterPro" id="IPR004360">
    <property type="entry name" value="Glyas_Fos-R_dOase_dom"/>
</dbReference>
<dbReference type="OrthoDB" id="9798430at2"/>
<name>A0A1Y5SQD6_9RHOB</name>
<dbReference type="Gene3D" id="3.10.180.10">
    <property type="entry name" value="2,3-Dihydroxybiphenyl 1,2-Dioxygenase, domain 1"/>
    <property type="match status" value="1"/>
</dbReference>
<dbReference type="STRING" id="658057.SAMN04488032_105198"/>
<dbReference type="PANTHER" id="PTHR36503:SF3">
    <property type="entry name" value="BLR0126 PROTEIN"/>
    <property type="match status" value="1"/>
</dbReference>
<dbReference type="InterPro" id="IPR029068">
    <property type="entry name" value="Glyas_Bleomycin-R_OHBP_Dase"/>
</dbReference>
<dbReference type="InterPro" id="IPR037523">
    <property type="entry name" value="VOC_core"/>
</dbReference>
<evidence type="ECO:0000259" key="1">
    <source>
        <dbReference type="PROSITE" id="PS51819"/>
    </source>
</evidence>
<dbReference type="Proteomes" id="UP000193307">
    <property type="component" value="Unassembled WGS sequence"/>
</dbReference>
<dbReference type="AlphaFoldDB" id="A0A1Y5SQD6"/>
<dbReference type="RefSeq" id="WP_090875308.1">
    <property type="nucleotide sequence ID" value="NZ_FNZV01000005.1"/>
</dbReference>